<dbReference type="EMBL" id="DTHV01000155">
    <property type="protein sequence ID" value="HGW60829.1"/>
    <property type="molecule type" value="Genomic_DNA"/>
</dbReference>
<dbReference type="SUPFAM" id="SSF55383">
    <property type="entry name" value="Copper amine oxidase, domain N"/>
    <property type="match status" value="1"/>
</dbReference>
<dbReference type="GO" id="GO:0008270">
    <property type="term" value="F:zinc ion binding"/>
    <property type="evidence" value="ECO:0007669"/>
    <property type="project" value="UniProtKB-KW"/>
</dbReference>
<dbReference type="InterPro" id="IPR050952">
    <property type="entry name" value="TRIM-NHL_E3_ligases"/>
</dbReference>
<dbReference type="PANTHER" id="PTHR24104">
    <property type="entry name" value="E3 UBIQUITIN-PROTEIN LIGASE NHLRC1-RELATED"/>
    <property type="match status" value="1"/>
</dbReference>
<dbReference type="CDD" id="cd05819">
    <property type="entry name" value="NHL"/>
    <property type="match status" value="2"/>
</dbReference>
<reference evidence="3" key="1">
    <citation type="journal article" date="2020" name="mSystems">
        <title>Genome- and Community-Level Interaction Insights into Carbon Utilization and Element Cycling Functions of Hydrothermarchaeota in Hydrothermal Sediment.</title>
        <authorList>
            <person name="Zhou Z."/>
            <person name="Liu Y."/>
            <person name="Xu W."/>
            <person name="Pan J."/>
            <person name="Luo Z.H."/>
            <person name="Li M."/>
        </authorList>
    </citation>
    <scope>NUCLEOTIDE SEQUENCE [LARGE SCALE GENOMIC DNA]</scope>
    <source>
        <strain evidence="3">SpSt-794</strain>
    </source>
</reference>
<proteinExistence type="predicted"/>
<comment type="caution">
    <text evidence="3">The sequence shown here is derived from an EMBL/GenBank/DDBJ whole genome shotgun (WGS) entry which is preliminary data.</text>
</comment>
<dbReference type="InterPro" id="IPR011042">
    <property type="entry name" value="6-blade_b-propeller_TolB-like"/>
</dbReference>
<dbReference type="Pfam" id="PF07833">
    <property type="entry name" value="Cu_amine_oxidN1"/>
    <property type="match status" value="1"/>
</dbReference>
<dbReference type="SUPFAM" id="SSF101898">
    <property type="entry name" value="NHL repeat"/>
    <property type="match status" value="2"/>
</dbReference>
<dbReference type="Gene3D" id="2.40.10.500">
    <property type="match status" value="1"/>
</dbReference>
<dbReference type="GO" id="GO:0000209">
    <property type="term" value="P:protein polyubiquitination"/>
    <property type="evidence" value="ECO:0007669"/>
    <property type="project" value="TreeGrafter"/>
</dbReference>
<dbReference type="SUPFAM" id="SSF63825">
    <property type="entry name" value="YWTD domain"/>
    <property type="match status" value="1"/>
</dbReference>
<dbReference type="GO" id="GO:0061630">
    <property type="term" value="F:ubiquitin protein ligase activity"/>
    <property type="evidence" value="ECO:0007669"/>
    <property type="project" value="TreeGrafter"/>
</dbReference>
<dbReference type="Gene3D" id="3.30.457.10">
    <property type="entry name" value="Copper amine oxidase-like, N-terminal domain"/>
    <property type="match status" value="1"/>
</dbReference>
<dbReference type="PANTHER" id="PTHR24104:SF25">
    <property type="entry name" value="PROTEIN LIN-41"/>
    <property type="match status" value="1"/>
</dbReference>
<sequence>MFTTFSFLQSILERYTRKGGTMKKVILLTILFVFFFIQFPISSTHGYVISDIQEVQTIGVPQNDFIGSASIAEVNFYEDDYNTKYIFPMQGMCVTNDDLIAVIDNGYGKIHVLTPLLQEKFSFGSLKDFVYPTDIAFYNNKFYIVDPFKREVRIYTKDGYFVKSVQKNILTSPIGIAVLNDFVYVSDYFSHMLFKFDANFNVVSEAKINFPLGVSSDSKGRIYVVSGSEDKVYAFDSNLHLIKAFGDDILTFPVDVAVSASSTIYVVDRGITPSGKPNPKIAMYNSSFNLIDTFGTLSSSTTFIPNGSFLTPASIAINSTGSVFVFDTGYYFYLESNPSAPFGYPAITRISVFSPSGYFITKKDFLRDSSNGILLNPLSASLDERGNTWVLNKGNLDKSEILQFGPDGNLLKRILKIGSNELPSLTSIYADKKGQVIAIGDNQILLFNTSGTFKLNLTNTNFGSLKKIIFYNGYYYATSFEKGSVIKLDGNFKIVSTFAVCALPSGIAFDSKGNAYVTSLSDNMVHVYSPSFKEFGKFGGAGKNNFKLYIPEDVAVDKNDVVFVANSENGKITVFTNTGAPLFETQSNYPGITSIELLDSHIIVSDAFHSVVRIFEIEKQYVDYAFTVSVNPPEITLSTSDFANIYILVTNTGTKKDVYSVDVSSTNRNFRVTMGEGNNFTLESNASKRIKILLKTVGDVKDGDTGDIIARVTSSYGKFSITASCSVRISSILTPSLYIEEGNDQLGNDISVPFYIKNAQGIRGISFDLIYDKNRISFSRLSFETEFSDSVVLTAPMDKGITVLIEFSKSNYIFGTQKIGAIVFKTLTIGSSILQIDNAKYANVVDIVKDFDSVFPSGITVTPYLSVDIPQNYTTTKESVTITGKSSLGCKLTINGNLITLNPDGTFSFKFNISAYTTTLTITSTAPTGEETTITRVINFAGKLKVTIVLQVNNPYMYVNGEKCEIDPGRGTAPVIIPGWNRVVLPIRAIVEKLGGIVDWDPRQQIVIIKMENKTIELQIGNNIARVNGREVVIDSSNPLVKPIIINDRTMVPLRFVAEQIGCSVLWSDKDKKITLEYVFP</sequence>
<keyword evidence="1" id="KW-0677">Repeat</keyword>
<dbReference type="InterPro" id="IPR012854">
    <property type="entry name" value="Cu_amine_oxidase-like_N"/>
</dbReference>
<protein>
    <recommendedName>
        <fullName evidence="2">Copper amine oxidase-like N-terminal domain-containing protein</fullName>
    </recommendedName>
</protein>
<feature type="domain" description="Copper amine oxidase-like N-terminal" evidence="2">
    <location>
        <begin position="973"/>
        <end position="1075"/>
    </location>
</feature>
<dbReference type="AlphaFoldDB" id="A0A7C4U176"/>
<dbReference type="InterPro" id="IPR008965">
    <property type="entry name" value="CBM2/CBM3_carb-bd_dom_sf"/>
</dbReference>
<gene>
    <name evidence="3" type="ORF">ENV82_05315</name>
</gene>
<name>A0A7C4U176_9BACT</name>
<evidence type="ECO:0000259" key="2">
    <source>
        <dbReference type="Pfam" id="PF07833"/>
    </source>
</evidence>
<dbReference type="Pfam" id="PF01436">
    <property type="entry name" value="NHL"/>
    <property type="match status" value="1"/>
</dbReference>
<dbReference type="InterPro" id="IPR013783">
    <property type="entry name" value="Ig-like_fold"/>
</dbReference>
<dbReference type="InterPro" id="IPR036582">
    <property type="entry name" value="Mao_N_sf"/>
</dbReference>
<accession>A0A7C4U176</accession>
<organism evidence="3">
    <name type="scientific">Caldisericum exile</name>
    <dbReference type="NCBI Taxonomy" id="693075"/>
    <lineage>
        <taxon>Bacteria</taxon>
        <taxon>Pseudomonadati</taxon>
        <taxon>Caldisericota/Cryosericota group</taxon>
        <taxon>Caldisericota</taxon>
        <taxon>Caldisericia</taxon>
        <taxon>Caldisericales</taxon>
        <taxon>Caldisericaceae</taxon>
        <taxon>Caldisericum</taxon>
    </lineage>
</organism>
<dbReference type="Gene3D" id="2.60.40.10">
    <property type="entry name" value="Immunoglobulins"/>
    <property type="match status" value="1"/>
</dbReference>
<evidence type="ECO:0000256" key="1">
    <source>
        <dbReference type="ARBA" id="ARBA00022737"/>
    </source>
</evidence>
<dbReference type="GO" id="GO:0043161">
    <property type="term" value="P:proteasome-mediated ubiquitin-dependent protein catabolic process"/>
    <property type="evidence" value="ECO:0007669"/>
    <property type="project" value="TreeGrafter"/>
</dbReference>
<dbReference type="GO" id="GO:0030246">
    <property type="term" value="F:carbohydrate binding"/>
    <property type="evidence" value="ECO:0007669"/>
    <property type="project" value="InterPro"/>
</dbReference>
<dbReference type="InterPro" id="IPR001258">
    <property type="entry name" value="NHL_repeat"/>
</dbReference>
<dbReference type="SUPFAM" id="SSF49384">
    <property type="entry name" value="Carbohydrate-binding domain"/>
    <property type="match status" value="1"/>
</dbReference>
<evidence type="ECO:0000313" key="3">
    <source>
        <dbReference type="EMBL" id="HGW60829.1"/>
    </source>
</evidence>
<dbReference type="Gene3D" id="2.120.10.30">
    <property type="entry name" value="TolB, C-terminal domain"/>
    <property type="match status" value="2"/>
</dbReference>